<dbReference type="OrthoDB" id="5403747at2759"/>
<gene>
    <name evidence="2" type="ORF">PENPOL_c007G03310</name>
</gene>
<keyword evidence="3" id="KW-1185">Reference proteome</keyword>
<evidence type="ECO:0000313" key="2">
    <source>
        <dbReference type="EMBL" id="OQD64490.1"/>
    </source>
</evidence>
<dbReference type="AlphaFoldDB" id="A0A1V6NIH3"/>
<dbReference type="Proteomes" id="UP000191408">
    <property type="component" value="Unassembled WGS sequence"/>
</dbReference>
<name>A0A1V6NIH3_PENPO</name>
<feature type="region of interest" description="Disordered" evidence="1">
    <location>
        <begin position="73"/>
        <end position="124"/>
    </location>
</feature>
<evidence type="ECO:0000256" key="1">
    <source>
        <dbReference type="SAM" id="MobiDB-lite"/>
    </source>
</evidence>
<dbReference type="EMBL" id="MDYM01000007">
    <property type="protein sequence ID" value="OQD64490.1"/>
    <property type="molecule type" value="Genomic_DNA"/>
</dbReference>
<feature type="compositionally biased region" description="Acidic residues" evidence="1">
    <location>
        <begin position="84"/>
        <end position="124"/>
    </location>
</feature>
<comment type="caution">
    <text evidence="2">The sequence shown here is derived from an EMBL/GenBank/DDBJ whole genome shotgun (WGS) entry which is preliminary data.</text>
</comment>
<reference evidence="3" key="1">
    <citation type="journal article" date="2017" name="Nat. Microbiol.">
        <title>Global analysis of biosynthetic gene clusters reveals vast potential of secondary metabolite production in Penicillium species.</title>
        <authorList>
            <person name="Nielsen J.C."/>
            <person name="Grijseels S."/>
            <person name="Prigent S."/>
            <person name="Ji B."/>
            <person name="Dainat J."/>
            <person name="Nielsen K.F."/>
            <person name="Frisvad J.C."/>
            <person name="Workman M."/>
            <person name="Nielsen J."/>
        </authorList>
    </citation>
    <scope>NUCLEOTIDE SEQUENCE [LARGE SCALE GENOMIC DNA]</scope>
    <source>
        <strain evidence="3">IBT 4502</strain>
    </source>
</reference>
<sequence length="124" mass="13624">MPHAKKQEKASDPVKSVGLTSSQTEYLVMGYLCMEKSKVDWKKLAELCNVTPSSARTVFTKGRRCLEKWEEKRTGGAAIKQAEEAEGAEGAEEVEEVEEAEEVEADIENSDDVVEAANAEDAEN</sequence>
<organism evidence="2 3">
    <name type="scientific">Penicillium polonicum</name>
    <dbReference type="NCBI Taxonomy" id="60169"/>
    <lineage>
        <taxon>Eukaryota</taxon>
        <taxon>Fungi</taxon>
        <taxon>Dikarya</taxon>
        <taxon>Ascomycota</taxon>
        <taxon>Pezizomycotina</taxon>
        <taxon>Eurotiomycetes</taxon>
        <taxon>Eurotiomycetidae</taxon>
        <taxon>Eurotiales</taxon>
        <taxon>Aspergillaceae</taxon>
        <taxon>Penicillium</taxon>
    </lineage>
</organism>
<protein>
    <submittedName>
        <fullName evidence="2">Uncharacterized protein</fullName>
    </submittedName>
</protein>
<accession>A0A1V6NIH3</accession>
<proteinExistence type="predicted"/>
<evidence type="ECO:0000313" key="3">
    <source>
        <dbReference type="Proteomes" id="UP000191408"/>
    </source>
</evidence>